<protein>
    <submittedName>
        <fullName evidence="2">Uncharacterized protein</fullName>
    </submittedName>
</protein>
<keyword evidence="3" id="KW-1185">Reference proteome</keyword>
<feature type="transmembrane region" description="Helical" evidence="1">
    <location>
        <begin position="26"/>
        <end position="44"/>
    </location>
</feature>
<sequence length="59" mass="6680">MFYLVFAFFFLLYMLAGVFTPLELTPLGMSLSIALIIGNLYMFVKKRKEAKSHDSSPGN</sequence>
<organism evidence="2 3">
    <name type="scientific">Halobacillus seohaensis</name>
    <dbReference type="NCBI Taxonomy" id="447421"/>
    <lineage>
        <taxon>Bacteria</taxon>
        <taxon>Bacillati</taxon>
        <taxon>Bacillota</taxon>
        <taxon>Bacilli</taxon>
        <taxon>Bacillales</taxon>
        <taxon>Bacillaceae</taxon>
        <taxon>Halobacillus</taxon>
    </lineage>
</organism>
<accession>A0ABW2EI96</accession>
<evidence type="ECO:0000313" key="2">
    <source>
        <dbReference type="EMBL" id="MFC7062055.1"/>
    </source>
</evidence>
<dbReference type="EMBL" id="JBHSZV010000022">
    <property type="protein sequence ID" value="MFC7062055.1"/>
    <property type="molecule type" value="Genomic_DNA"/>
</dbReference>
<evidence type="ECO:0000256" key="1">
    <source>
        <dbReference type="SAM" id="Phobius"/>
    </source>
</evidence>
<dbReference type="Proteomes" id="UP001596410">
    <property type="component" value="Unassembled WGS sequence"/>
</dbReference>
<proteinExistence type="predicted"/>
<reference evidence="3" key="1">
    <citation type="journal article" date="2019" name="Int. J. Syst. Evol. Microbiol.">
        <title>The Global Catalogue of Microorganisms (GCM) 10K type strain sequencing project: providing services to taxonomists for standard genome sequencing and annotation.</title>
        <authorList>
            <consortium name="The Broad Institute Genomics Platform"/>
            <consortium name="The Broad Institute Genome Sequencing Center for Infectious Disease"/>
            <person name="Wu L."/>
            <person name="Ma J."/>
        </authorList>
    </citation>
    <scope>NUCLEOTIDE SEQUENCE [LARGE SCALE GENOMIC DNA]</scope>
    <source>
        <strain evidence="3">CGMCC 4.1621</strain>
    </source>
</reference>
<keyword evidence="1" id="KW-0472">Membrane</keyword>
<name>A0ABW2EI96_9BACI</name>
<keyword evidence="1" id="KW-0812">Transmembrane</keyword>
<evidence type="ECO:0000313" key="3">
    <source>
        <dbReference type="Proteomes" id="UP001596410"/>
    </source>
</evidence>
<comment type="caution">
    <text evidence="2">The sequence shown here is derived from an EMBL/GenBank/DDBJ whole genome shotgun (WGS) entry which is preliminary data.</text>
</comment>
<keyword evidence="1" id="KW-1133">Transmembrane helix</keyword>
<gene>
    <name evidence="2" type="ORF">ACFQIC_09300</name>
</gene>